<dbReference type="Proteomes" id="UP000188388">
    <property type="component" value="Unassembled WGS sequence"/>
</dbReference>
<name>A0A1R3V571_9HYPH</name>
<gene>
    <name evidence="1" type="ORF">BQ8794_20026</name>
</gene>
<organism evidence="1 2">
    <name type="scientific">Mesorhizobium prunaredense</name>
    <dbReference type="NCBI Taxonomy" id="1631249"/>
    <lineage>
        <taxon>Bacteria</taxon>
        <taxon>Pseudomonadati</taxon>
        <taxon>Pseudomonadota</taxon>
        <taxon>Alphaproteobacteria</taxon>
        <taxon>Hyphomicrobiales</taxon>
        <taxon>Phyllobacteriaceae</taxon>
        <taxon>Mesorhizobium</taxon>
    </lineage>
</organism>
<dbReference type="AlphaFoldDB" id="A0A1R3V571"/>
<proteinExistence type="predicted"/>
<dbReference type="EMBL" id="FTPD01000012">
    <property type="protein sequence ID" value="SIT54970.1"/>
    <property type="molecule type" value="Genomic_DNA"/>
</dbReference>
<protein>
    <submittedName>
        <fullName evidence="1">Uncharacterized protein</fullName>
    </submittedName>
</protein>
<dbReference type="STRING" id="1631249.BQ8794_20026"/>
<sequence length="58" mass="6279">MAIKSIAAFGAGWLRLWEILAGTGLLPMLQPQVFAIVTVGRTKRAAAAWPVRTRRVGC</sequence>
<accession>A0A1R3V571</accession>
<keyword evidence="2" id="KW-1185">Reference proteome</keyword>
<evidence type="ECO:0000313" key="2">
    <source>
        <dbReference type="Proteomes" id="UP000188388"/>
    </source>
</evidence>
<reference evidence="2" key="1">
    <citation type="submission" date="2017-01" db="EMBL/GenBank/DDBJ databases">
        <authorList>
            <person name="Brunel B."/>
        </authorList>
    </citation>
    <scope>NUCLEOTIDE SEQUENCE [LARGE SCALE GENOMIC DNA]</scope>
</reference>
<evidence type="ECO:0000313" key="1">
    <source>
        <dbReference type="EMBL" id="SIT54970.1"/>
    </source>
</evidence>